<dbReference type="GO" id="GO:0030148">
    <property type="term" value="P:sphingolipid biosynthetic process"/>
    <property type="evidence" value="ECO:0007669"/>
    <property type="project" value="TreeGrafter"/>
</dbReference>
<dbReference type="Proteomes" id="UP000323597">
    <property type="component" value="Chromosome A05"/>
</dbReference>
<name>A0A5D2ZC57_GOSMU</name>
<dbReference type="AlphaFoldDB" id="A0A5D2ZC57"/>
<sequence>MVLFGLLLLPILLLLLLLYFIVRPRPINIPIKNRHLAIAKQAASEGARISLLARSVDQLQKAKESICQAYEVEVSIFSADVRDYDAVERAIKEAGPIDVLVVNHGVYYVEEFETQGLDVMKTMIDVNLMGSFNVIKAALPLMKDKKDKGPASIALMSSMAGQAGIYGFAAYSATKFGLRGLAEALQQELLVNNIHLSTICRNRFWARGVKRACTIFPPVTETSAREKMPEITKIILESSPGMKAEEVGKITIQGIKSGSFSIPCRLDGQAVAIATAGLSPQTSFLMASIEVVFAGLFRFLALLLQWRGYEIIEKYNYSHKKQQVE</sequence>
<protein>
    <recommendedName>
        <fullName evidence="3">3-dehydrosphinganine reductase</fullName>
    </recommendedName>
</protein>
<dbReference type="Pfam" id="PF00106">
    <property type="entry name" value="adh_short"/>
    <property type="match status" value="1"/>
</dbReference>
<evidence type="ECO:0000313" key="1">
    <source>
        <dbReference type="EMBL" id="TYJ35560.1"/>
    </source>
</evidence>
<dbReference type="PRINTS" id="PR00081">
    <property type="entry name" value="GDHRDH"/>
</dbReference>
<dbReference type="EMBL" id="CM017640">
    <property type="protein sequence ID" value="TYJ35560.1"/>
    <property type="molecule type" value="Genomic_DNA"/>
</dbReference>
<accession>A0A5D2ZC57</accession>
<dbReference type="GO" id="GO:0047560">
    <property type="term" value="F:3-dehydrosphinganine reductase activity"/>
    <property type="evidence" value="ECO:0007669"/>
    <property type="project" value="TreeGrafter"/>
</dbReference>
<dbReference type="InterPro" id="IPR036291">
    <property type="entry name" value="NAD(P)-bd_dom_sf"/>
</dbReference>
<organism evidence="1 2">
    <name type="scientific">Gossypium mustelinum</name>
    <name type="common">Cotton</name>
    <name type="synonym">Gossypium caicoense</name>
    <dbReference type="NCBI Taxonomy" id="34275"/>
    <lineage>
        <taxon>Eukaryota</taxon>
        <taxon>Viridiplantae</taxon>
        <taxon>Streptophyta</taxon>
        <taxon>Embryophyta</taxon>
        <taxon>Tracheophyta</taxon>
        <taxon>Spermatophyta</taxon>
        <taxon>Magnoliopsida</taxon>
        <taxon>eudicotyledons</taxon>
        <taxon>Gunneridae</taxon>
        <taxon>Pentapetalae</taxon>
        <taxon>rosids</taxon>
        <taxon>malvids</taxon>
        <taxon>Malvales</taxon>
        <taxon>Malvaceae</taxon>
        <taxon>Malvoideae</taxon>
        <taxon>Gossypium</taxon>
    </lineage>
</organism>
<dbReference type="PROSITE" id="PS00061">
    <property type="entry name" value="ADH_SHORT"/>
    <property type="match status" value="1"/>
</dbReference>
<gene>
    <name evidence="1" type="ORF">E1A91_A05G245100v1</name>
</gene>
<evidence type="ECO:0000313" key="2">
    <source>
        <dbReference type="Proteomes" id="UP000323597"/>
    </source>
</evidence>
<evidence type="ECO:0008006" key="3">
    <source>
        <dbReference type="Google" id="ProtNLM"/>
    </source>
</evidence>
<dbReference type="SUPFAM" id="SSF51735">
    <property type="entry name" value="NAD(P)-binding Rossmann-fold domains"/>
    <property type="match status" value="1"/>
</dbReference>
<reference evidence="1 2" key="1">
    <citation type="submission" date="2019-07" db="EMBL/GenBank/DDBJ databases">
        <title>WGS assembly of Gossypium mustelinum.</title>
        <authorList>
            <person name="Chen Z.J."/>
            <person name="Sreedasyam A."/>
            <person name="Ando A."/>
            <person name="Song Q."/>
            <person name="De L."/>
            <person name="Hulse-Kemp A."/>
            <person name="Ding M."/>
            <person name="Ye W."/>
            <person name="Kirkbride R."/>
            <person name="Jenkins J."/>
            <person name="Plott C."/>
            <person name="Lovell J."/>
            <person name="Lin Y.-M."/>
            <person name="Vaughn R."/>
            <person name="Liu B."/>
            <person name="Li W."/>
            <person name="Simpson S."/>
            <person name="Scheffler B."/>
            <person name="Saski C."/>
            <person name="Grover C."/>
            <person name="Hu G."/>
            <person name="Conover J."/>
            <person name="Carlson J."/>
            <person name="Shu S."/>
            <person name="Boston L."/>
            <person name="Williams M."/>
            <person name="Peterson D."/>
            <person name="Mcgee K."/>
            <person name="Jones D."/>
            <person name="Wendel J."/>
            <person name="Stelly D."/>
            <person name="Grimwood J."/>
            <person name="Schmutz J."/>
        </authorList>
    </citation>
    <scope>NUCLEOTIDE SEQUENCE [LARGE SCALE GENOMIC DNA]</scope>
    <source>
        <strain evidence="1">1408120.09</strain>
    </source>
</reference>
<dbReference type="InterPro" id="IPR002347">
    <property type="entry name" value="SDR_fam"/>
</dbReference>
<keyword evidence="2" id="KW-1185">Reference proteome</keyword>
<proteinExistence type="predicted"/>
<dbReference type="Gene3D" id="3.40.50.720">
    <property type="entry name" value="NAD(P)-binding Rossmann-like Domain"/>
    <property type="match status" value="1"/>
</dbReference>
<dbReference type="PANTHER" id="PTHR43550">
    <property type="entry name" value="3-KETODIHYDROSPHINGOSINE REDUCTASE"/>
    <property type="match status" value="1"/>
</dbReference>
<dbReference type="InterPro" id="IPR020904">
    <property type="entry name" value="Sc_DH/Rdtase_CS"/>
</dbReference>
<dbReference type="PANTHER" id="PTHR43550:SF3">
    <property type="entry name" value="3-KETODIHYDROSPHINGOSINE REDUCTASE"/>
    <property type="match status" value="1"/>
</dbReference>
<dbReference type="GO" id="GO:0006666">
    <property type="term" value="P:3-keto-sphinganine metabolic process"/>
    <property type="evidence" value="ECO:0007669"/>
    <property type="project" value="TreeGrafter"/>
</dbReference>
<dbReference type="GO" id="GO:0005789">
    <property type="term" value="C:endoplasmic reticulum membrane"/>
    <property type="evidence" value="ECO:0007669"/>
    <property type="project" value="TreeGrafter"/>
</dbReference>